<proteinExistence type="predicted"/>
<protein>
    <submittedName>
        <fullName evidence="3">Alpha-D-kanosaminyltransferase</fullName>
        <ecNumber evidence="3">2.4.1.301</ecNumber>
    </submittedName>
</protein>
<evidence type="ECO:0000313" key="4">
    <source>
        <dbReference type="Proteomes" id="UP000193778"/>
    </source>
</evidence>
<dbReference type="PANTHER" id="PTHR45947:SF3">
    <property type="entry name" value="SULFOQUINOVOSYL TRANSFERASE SQD2"/>
    <property type="match status" value="1"/>
</dbReference>
<dbReference type="RefSeq" id="WP_085824315.1">
    <property type="nucleotide sequence ID" value="NZ_FWFP01000013.1"/>
</dbReference>
<sequence>MARVAFYTPMKSPDSPVPSGDREMARNLMRAIAAPGDSVDLVSRLRVYDKHGDTQIQAELRHEAEAEVQRLIAELPADTALWVTYHNYYKAPDLLGPAVCKARDILYVQLESTRATSRLNGPWAGFAESAHGACDAARVIFYHTANDLITLQRDWIAGQSLVELPPFLPSADLPPASSCDGPMLAVGMMRHGDKLASYDILAQTLAQLGDDWALNIVGDGPARAEVQALMAPFGDKVCFLGQLDHDTVQALYQTAALLVWPGVNEAYGMIYLEAQANGLPVVAQDRPGVRDVLAQSDYPSIDAGPEALAARLHSLLNDRPLRQSLGAKARDRIATRHLMPAATDRFWKAVRPLVRGQT</sequence>
<evidence type="ECO:0000256" key="1">
    <source>
        <dbReference type="SAM" id="MobiDB-lite"/>
    </source>
</evidence>
<dbReference type="PANTHER" id="PTHR45947">
    <property type="entry name" value="SULFOQUINOVOSYL TRANSFERASE SQD2"/>
    <property type="match status" value="1"/>
</dbReference>
<dbReference type="AlphaFoldDB" id="A0A1X7AB12"/>
<dbReference type="InterPro" id="IPR050194">
    <property type="entry name" value="Glycosyltransferase_grp1"/>
</dbReference>
<keyword evidence="4" id="KW-1185">Reference proteome</keyword>
<feature type="region of interest" description="Disordered" evidence="1">
    <location>
        <begin position="1"/>
        <end position="20"/>
    </location>
</feature>
<dbReference type="InterPro" id="IPR001296">
    <property type="entry name" value="Glyco_trans_1"/>
</dbReference>
<dbReference type="Gene3D" id="3.40.50.2000">
    <property type="entry name" value="Glycogen Phosphorylase B"/>
    <property type="match status" value="2"/>
</dbReference>
<dbReference type="EMBL" id="FWFP01000013">
    <property type="protein sequence ID" value="SLN73171.1"/>
    <property type="molecule type" value="Genomic_DNA"/>
</dbReference>
<organism evidence="3 4">
    <name type="scientific">Ruegeria meonggei</name>
    <dbReference type="NCBI Taxonomy" id="1446476"/>
    <lineage>
        <taxon>Bacteria</taxon>
        <taxon>Pseudomonadati</taxon>
        <taxon>Pseudomonadota</taxon>
        <taxon>Alphaproteobacteria</taxon>
        <taxon>Rhodobacterales</taxon>
        <taxon>Roseobacteraceae</taxon>
        <taxon>Ruegeria</taxon>
    </lineage>
</organism>
<dbReference type="SUPFAM" id="SSF53756">
    <property type="entry name" value="UDP-Glycosyltransferase/glycogen phosphorylase"/>
    <property type="match status" value="1"/>
</dbReference>
<evidence type="ECO:0000313" key="3">
    <source>
        <dbReference type="EMBL" id="SLN73171.1"/>
    </source>
</evidence>
<evidence type="ECO:0000259" key="2">
    <source>
        <dbReference type="Pfam" id="PF00534"/>
    </source>
</evidence>
<feature type="domain" description="Glycosyl transferase family 1" evidence="2">
    <location>
        <begin position="203"/>
        <end position="331"/>
    </location>
</feature>
<keyword evidence="3" id="KW-0328">Glycosyltransferase</keyword>
<name>A0A1X7AB12_9RHOB</name>
<dbReference type="GO" id="GO:0016757">
    <property type="term" value="F:glycosyltransferase activity"/>
    <property type="evidence" value="ECO:0007669"/>
    <property type="project" value="UniProtKB-KW"/>
</dbReference>
<gene>
    <name evidence="3" type="primary">kanE_1</name>
    <name evidence="3" type="ORF">RUM8411_03862</name>
</gene>
<dbReference type="Pfam" id="PF00534">
    <property type="entry name" value="Glycos_transf_1"/>
    <property type="match status" value="1"/>
</dbReference>
<dbReference type="CDD" id="cd03801">
    <property type="entry name" value="GT4_PimA-like"/>
    <property type="match status" value="1"/>
</dbReference>
<accession>A0A1X7AB12</accession>
<dbReference type="OrthoDB" id="5443996at2"/>
<keyword evidence="3" id="KW-0808">Transferase</keyword>
<dbReference type="Proteomes" id="UP000193778">
    <property type="component" value="Unassembled WGS sequence"/>
</dbReference>
<dbReference type="EC" id="2.4.1.301" evidence="3"/>
<reference evidence="4" key="1">
    <citation type="submission" date="2017-03" db="EMBL/GenBank/DDBJ databases">
        <authorList>
            <person name="Rodrigo-Torres L."/>
            <person name="Arahal R.D."/>
            <person name="Lucena T."/>
        </authorList>
    </citation>
    <scope>NUCLEOTIDE SEQUENCE [LARGE SCALE GENOMIC DNA]</scope>
    <source>
        <strain evidence="4">CECT 8411</strain>
    </source>
</reference>